<reference evidence="1 2" key="1">
    <citation type="submission" date="2015-07" db="EMBL/GenBank/DDBJ databases">
        <title>The genome of Pseudoloma neurophilia, a relevant intracellular parasite of the zebrafish.</title>
        <authorList>
            <person name="Ndikumana S."/>
            <person name="Pelin A."/>
            <person name="Sanders J."/>
            <person name="Corradi N."/>
        </authorList>
    </citation>
    <scope>NUCLEOTIDE SEQUENCE [LARGE SCALE GENOMIC DNA]</scope>
    <source>
        <strain evidence="1 2">MK1</strain>
    </source>
</reference>
<dbReference type="EMBL" id="LGUB01000003">
    <property type="protein sequence ID" value="KRH95207.1"/>
    <property type="molecule type" value="Genomic_DNA"/>
</dbReference>
<evidence type="ECO:0000313" key="1">
    <source>
        <dbReference type="EMBL" id="KRH95207.1"/>
    </source>
</evidence>
<name>A0A0R0M871_9MICR</name>
<dbReference type="AlphaFoldDB" id="A0A0R0M871"/>
<evidence type="ECO:0000313" key="2">
    <source>
        <dbReference type="Proteomes" id="UP000051530"/>
    </source>
</evidence>
<protein>
    <submittedName>
        <fullName evidence="1">Uncharacterized protein</fullName>
    </submittedName>
</protein>
<gene>
    <name evidence="1" type="ORF">M153_2100027478</name>
</gene>
<dbReference type="VEuPathDB" id="MicrosporidiaDB:M153_2100027478"/>
<accession>A0A0R0M871</accession>
<sequence>MKVPTQHKFILKNIHTIKLGKQVRQKKGLLVSATLIIWPFVH</sequence>
<dbReference type="Proteomes" id="UP000051530">
    <property type="component" value="Unassembled WGS sequence"/>
</dbReference>
<comment type="caution">
    <text evidence="1">The sequence shown here is derived from an EMBL/GenBank/DDBJ whole genome shotgun (WGS) entry which is preliminary data.</text>
</comment>
<organism evidence="1 2">
    <name type="scientific">Pseudoloma neurophilia</name>
    <dbReference type="NCBI Taxonomy" id="146866"/>
    <lineage>
        <taxon>Eukaryota</taxon>
        <taxon>Fungi</taxon>
        <taxon>Fungi incertae sedis</taxon>
        <taxon>Microsporidia</taxon>
        <taxon>Pseudoloma</taxon>
    </lineage>
</organism>
<keyword evidence="2" id="KW-1185">Reference proteome</keyword>
<proteinExistence type="predicted"/>